<evidence type="ECO:0000313" key="3">
    <source>
        <dbReference type="Proteomes" id="UP000037594"/>
    </source>
</evidence>
<accession>A0A0J8WX42</accession>
<gene>
    <name evidence="2" type="ORF">ACT17_15040</name>
</gene>
<organism evidence="2 3">
    <name type="scientific">Mycolicibacterium conceptionense</name>
    <dbReference type="NCBI Taxonomy" id="451644"/>
    <lineage>
        <taxon>Bacteria</taxon>
        <taxon>Bacillati</taxon>
        <taxon>Actinomycetota</taxon>
        <taxon>Actinomycetes</taxon>
        <taxon>Mycobacteriales</taxon>
        <taxon>Mycobacteriaceae</taxon>
        <taxon>Mycolicibacterium</taxon>
    </lineage>
</organism>
<dbReference type="Gene3D" id="1.10.260.40">
    <property type="entry name" value="lambda repressor-like DNA-binding domains"/>
    <property type="match status" value="1"/>
</dbReference>
<dbReference type="GO" id="GO:0003677">
    <property type="term" value="F:DNA binding"/>
    <property type="evidence" value="ECO:0007669"/>
    <property type="project" value="InterPro"/>
</dbReference>
<evidence type="ECO:0000259" key="1">
    <source>
        <dbReference type="PROSITE" id="PS50943"/>
    </source>
</evidence>
<dbReference type="EMBL" id="LFOD01000012">
    <property type="protein sequence ID" value="KMV17599.1"/>
    <property type="molecule type" value="Genomic_DNA"/>
</dbReference>
<comment type="caution">
    <text evidence="2">The sequence shown here is derived from an EMBL/GenBank/DDBJ whole genome shotgun (WGS) entry which is preliminary data.</text>
</comment>
<protein>
    <recommendedName>
        <fullName evidence="1">HTH cro/C1-type domain-containing protein</fullName>
    </recommendedName>
</protein>
<evidence type="ECO:0000313" key="2">
    <source>
        <dbReference type="EMBL" id="KMV17599.1"/>
    </source>
</evidence>
<dbReference type="SUPFAM" id="SSF47413">
    <property type="entry name" value="lambda repressor-like DNA-binding domains"/>
    <property type="match status" value="1"/>
</dbReference>
<dbReference type="CDD" id="cd00093">
    <property type="entry name" value="HTH_XRE"/>
    <property type="match status" value="1"/>
</dbReference>
<name>A0A0J8WX42_9MYCO</name>
<dbReference type="InterPro" id="IPR010982">
    <property type="entry name" value="Lambda_DNA-bd_dom_sf"/>
</dbReference>
<dbReference type="AlphaFoldDB" id="A0A0J8WX42"/>
<dbReference type="SMART" id="SM00530">
    <property type="entry name" value="HTH_XRE"/>
    <property type="match status" value="1"/>
</dbReference>
<feature type="domain" description="HTH cro/C1-type" evidence="1">
    <location>
        <begin position="25"/>
        <end position="78"/>
    </location>
</feature>
<proteinExistence type="predicted"/>
<reference evidence="2 3" key="1">
    <citation type="submission" date="2015-06" db="EMBL/GenBank/DDBJ databases">
        <title>Genome sequence of Mycobacterium conceptionense strain MLE.</title>
        <authorList>
            <person name="Greninger A.L."/>
            <person name="Cunningham G."/>
            <person name="Chiu C.Y."/>
            <person name="Miller S."/>
        </authorList>
    </citation>
    <scope>NUCLEOTIDE SEQUENCE [LARGE SCALE GENOMIC DNA]</scope>
    <source>
        <strain evidence="2 3">MLE</strain>
    </source>
</reference>
<dbReference type="OrthoDB" id="9803228at2"/>
<dbReference type="InterPro" id="IPR001387">
    <property type="entry name" value="Cro/C1-type_HTH"/>
</dbReference>
<dbReference type="PATRIC" id="fig|451644.5.peg.3114"/>
<dbReference type="RefSeq" id="WP_048895947.1">
    <property type="nucleotide sequence ID" value="NZ_LFOD01000012.1"/>
</dbReference>
<sequence length="91" mass="9633">MPDPQQPQPQPDPVTAAGMAIGRAIANERVRRRITQVEFASRCGFSVRTLSKIESGDVSIGSRSLLTAAHHLGGLDDVVTAMVPAREGGPQ</sequence>
<dbReference type="Proteomes" id="UP000037594">
    <property type="component" value="Unassembled WGS sequence"/>
</dbReference>
<dbReference type="PROSITE" id="PS50943">
    <property type="entry name" value="HTH_CROC1"/>
    <property type="match status" value="1"/>
</dbReference>
<dbReference type="Pfam" id="PF13560">
    <property type="entry name" value="HTH_31"/>
    <property type="match status" value="1"/>
</dbReference>